<keyword evidence="6" id="KW-1185">Reference proteome</keyword>
<evidence type="ECO:0000313" key="4">
    <source>
        <dbReference type="EMBL" id="TDW62065.1"/>
    </source>
</evidence>
<proteinExistence type="inferred from homology"/>
<dbReference type="Gene3D" id="2.60.40.550">
    <property type="entry name" value="Ecotin"/>
    <property type="match status" value="1"/>
</dbReference>
<reference evidence="3 5" key="1">
    <citation type="submission" date="2017-08" db="EMBL/GenBank/DDBJ databases">
        <title>Draft Genome Sequence of the Marine Bacterium Oceanimonas baumannii ATCC 700832.</title>
        <authorList>
            <person name="Mcclelland W.D."/>
            <person name="Brennan M.A."/>
            <person name="Trachtenberg A.M."/>
            <person name="Maclea K.S."/>
        </authorList>
    </citation>
    <scope>NUCLEOTIDE SEQUENCE [LARGE SCALE GENOMIC DNA]</scope>
    <source>
        <strain evidence="3 5">ATCC 700832</strain>
    </source>
</reference>
<dbReference type="RefSeq" id="WP_094276720.1">
    <property type="nucleotide sequence ID" value="NZ_JBLWZI010000004.1"/>
</dbReference>
<dbReference type="PANTHER" id="PTHR35890">
    <property type="match status" value="1"/>
</dbReference>
<dbReference type="GO" id="GO:0004867">
    <property type="term" value="F:serine-type endopeptidase inhibitor activity"/>
    <property type="evidence" value="ECO:0007669"/>
    <property type="project" value="InterPro"/>
</dbReference>
<evidence type="ECO:0000313" key="6">
    <source>
        <dbReference type="Proteomes" id="UP000295058"/>
    </source>
</evidence>
<dbReference type="Proteomes" id="UP000295058">
    <property type="component" value="Unassembled WGS sequence"/>
</dbReference>
<dbReference type="InterPro" id="IPR005658">
    <property type="entry name" value="Prot_inh_ecotin"/>
</dbReference>
<comment type="similarity">
    <text evidence="1">Belongs to the protease inhibitor I11 (ecotin) family.</text>
</comment>
<name>A0A235CNX3_9GAMM</name>
<dbReference type="Pfam" id="PF03974">
    <property type="entry name" value="Ecotin"/>
    <property type="match status" value="1"/>
</dbReference>
<dbReference type="SUPFAM" id="SSF49772">
    <property type="entry name" value="Ecotin, trypsin inhibitor"/>
    <property type="match status" value="1"/>
</dbReference>
<dbReference type="OrthoDB" id="997196at2"/>
<reference evidence="4 6" key="2">
    <citation type="submission" date="2019-03" db="EMBL/GenBank/DDBJ databases">
        <title>Genomic Encyclopedia of Archaeal and Bacterial Type Strains, Phase II (KMG-II): from individual species to whole genera.</title>
        <authorList>
            <person name="Goeker M."/>
        </authorList>
    </citation>
    <scope>NUCLEOTIDE SEQUENCE [LARGE SCALE GENOMIC DNA]</scope>
    <source>
        <strain evidence="4 6">DSM 15594</strain>
    </source>
</reference>
<organism evidence="3 5">
    <name type="scientific">Oceanimonas baumannii</name>
    <dbReference type="NCBI Taxonomy" id="129578"/>
    <lineage>
        <taxon>Bacteria</taxon>
        <taxon>Pseudomonadati</taxon>
        <taxon>Pseudomonadota</taxon>
        <taxon>Gammaproteobacteria</taxon>
        <taxon>Aeromonadales</taxon>
        <taxon>Aeromonadaceae</taxon>
        <taxon>Oceanimonas</taxon>
    </lineage>
</organism>
<dbReference type="PANTHER" id="PTHR35890:SF3">
    <property type="entry name" value="ECOTIN"/>
    <property type="match status" value="1"/>
</dbReference>
<protein>
    <submittedName>
        <fullName evidence="3">Ecotin</fullName>
    </submittedName>
</protein>
<comment type="caution">
    <text evidence="3">The sequence shown here is derived from an EMBL/GenBank/DDBJ whole genome shotgun (WGS) entry which is preliminary data.</text>
</comment>
<dbReference type="EMBL" id="SODO01000001">
    <property type="protein sequence ID" value="TDW62065.1"/>
    <property type="molecule type" value="Genomic_DNA"/>
</dbReference>
<dbReference type="Proteomes" id="UP000243640">
    <property type="component" value="Unassembled WGS sequence"/>
</dbReference>
<gene>
    <name evidence="3" type="ORF">B6S09_01475</name>
    <name evidence="4" type="ORF">LY04_00116</name>
</gene>
<keyword evidence="2" id="KW-0732">Signal</keyword>
<sequence length="153" mass="17092">MKNSLWLSAGVLMLTGCTAMGAADYTKPSAEMYPQIDGLTRHVFYVDPTNNEHDKRIEIIAGKDMMLDCNGLLLSGQIVEHDLKGWGYTYYQIEGYTGSGASTLMACPANQPKVKKFVKLYNKDLYRYNSKLPVVVYAPAELDVSIRIWAPES</sequence>
<evidence type="ECO:0000313" key="5">
    <source>
        <dbReference type="Proteomes" id="UP000243640"/>
    </source>
</evidence>
<dbReference type="AlphaFoldDB" id="A0A235CNX3"/>
<feature type="chain" id="PRO_5012014346" evidence="2">
    <location>
        <begin position="23"/>
        <end position="153"/>
    </location>
</feature>
<evidence type="ECO:0000256" key="1">
    <source>
        <dbReference type="ARBA" id="ARBA00010558"/>
    </source>
</evidence>
<accession>A0A235CNX3</accession>
<dbReference type="PROSITE" id="PS51257">
    <property type="entry name" value="PROKAR_LIPOPROTEIN"/>
    <property type="match status" value="1"/>
</dbReference>
<dbReference type="InterPro" id="IPR036198">
    <property type="entry name" value="Ecotin_sf"/>
</dbReference>
<evidence type="ECO:0000313" key="3">
    <source>
        <dbReference type="EMBL" id="OYD26278.1"/>
    </source>
</evidence>
<evidence type="ECO:0000256" key="2">
    <source>
        <dbReference type="SAM" id="SignalP"/>
    </source>
</evidence>
<dbReference type="EMBL" id="NQJF01000001">
    <property type="protein sequence ID" value="OYD26278.1"/>
    <property type="molecule type" value="Genomic_DNA"/>
</dbReference>
<feature type="signal peptide" evidence="2">
    <location>
        <begin position="1"/>
        <end position="22"/>
    </location>
</feature>